<dbReference type="InterPro" id="IPR014770">
    <property type="entry name" value="Munc13_1"/>
</dbReference>
<comment type="caution">
    <text evidence="5">The sequence shown here is derived from an EMBL/GenBank/DDBJ whole genome shotgun (WGS) entry which is preliminary data.</text>
</comment>
<dbReference type="PROSITE" id="PS51258">
    <property type="entry name" value="MHD1"/>
    <property type="match status" value="1"/>
</dbReference>
<evidence type="ECO:0008006" key="7">
    <source>
        <dbReference type="Google" id="ProtNLM"/>
    </source>
</evidence>
<dbReference type="PROSITE" id="PS51259">
    <property type="entry name" value="MHD2"/>
    <property type="match status" value="1"/>
</dbReference>
<feature type="domain" description="MHD2" evidence="4">
    <location>
        <begin position="1134"/>
        <end position="1256"/>
    </location>
</feature>
<dbReference type="InterPro" id="IPR010439">
    <property type="entry name" value="MUN_dom"/>
</dbReference>
<dbReference type="PROSITE" id="PS50004">
    <property type="entry name" value="C2"/>
    <property type="match status" value="1"/>
</dbReference>
<proteinExistence type="predicted"/>
<dbReference type="Gene3D" id="1.10.357.50">
    <property type="match status" value="1"/>
</dbReference>
<keyword evidence="6" id="KW-1185">Reference proteome</keyword>
<protein>
    <recommendedName>
        <fullName evidence="7">C2 domain-containing protein</fullName>
    </recommendedName>
</protein>
<evidence type="ECO:0000259" key="2">
    <source>
        <dbReference type="PROSITE" id="PS50004"/>
    </source>
</evidence>
<dbReference type="InterPro" id="IPR035892">
    <property type="entry name" value="C2_domain_sf"/>
</dbReference>
<dbReference type="SMART" id="SM00239">
    <property type="entry name" value="C2"/>
    <property type="match status" value="1"/>
</dbReference>
<dbReference type="Pfam" id="PF06292">
    <property type="entry name" value="MUN"/>
    <property type="match status" value="2"/>
</dbReference>
<feature type="domain" description="MHD1" evidence="3">
    <location>
        <begin position="715"/>
        <end position="841"/>
    </location>
</feature>
<feature type="region of interest" description="Disordered" evidence="1">
    <location>
        <begin position="1286"/>
        <end position="1305"/>
    </location>
</feature>
<name>A0A9P4HXZ3_9PEZI</name>
<evidence type="ECO:0000259" key="4">
    <source>
        <dbReference type="PROSITE" id="PS51259"/>
    </source>
</evidence>
<organism evidence="5 6">
    <name type="scientific">Saccharata proteae CBS 121410</name>
    <dbReference type="NCBI Taxonomy" id="1314787"/>
    <lineage>
        <taxon>Eukaryota</taxon>
        <taxon>Fungi</taxon>
        <taxon>Dikarya</taxon>
        <taxon>Ascomycota</taxon>
        <taxon>Pezizomycotina</taxon>
        <taxon>Dothideomycetes</taxon>
        <taxon>Dothideomycetes incertae sedis</taxon>
        <taxon>Botryosphaeriales</taxon>
        <taxon>Saccharataceae</taxon>
        <taxon>Saccharata</taxon>
    </lineage>
</organism>
<dbReference type="Gene3D" id="2.60.40.150">
    <property type="entry name" value="C2 domain"/>
    <property type="match status" value="1"/>
</dbReference>
<sequence length="1387" mass="158915">MSPTTPTSGRARAGSNNRWRVNSLQQADRVDRVRRHSSYSKKRLISAQEAYTYALRTAYLAYLLQPRARRLQHVTAPSKPSMHRSSTSSVTEMVKDFSLIRDSKSTKFPHGFMKELDKRLTGVLIGKEKMPEFGDSTVKQTFAVFLNEFKDPKFRKNMENDRRVEDLLLIFFSNATKVLQRGKPQDDDSWKLMVDRHVALFCRLILSILRDRDHDWTRDRPELTSRLQTMEKKLLMHDNDLAAASQRNGGQGGSSVEVEVPRSYEVKDMPLVLIVARVFGMSNDQVQQDINNKKDVWTEKTALQDLKTYQTNLSLNTRQTLSPEDFDTDEAYETWKKSEVPDLSQMMLAIIQSNPELAKSAPGSAVPQFRPDSARNSDSGYSEMSRKMSEQSESSYIIDQPVDMNRLSLQCDLTGTDENGDTPYTFIPPDPRAFYRAVVKQALTYDLSDQELQPSEATPDTPSIKLLSKDSTELLTEIGIRWRLPQFSRLVLFLDVVKEKYQNQEIGLETLDEAFTYVKQPPLENRRGNRSSVIVQSSLFDRSKWAVADFALNQQILSQLHDDLLRELFEMMMFCYDSKPPTLGPIMFVLTNHIYDDEIFSKAPEDLDAYTVQLQEALAKRAAEVYREILAKEIPDTKEEWQFYHVIQLGKAVVKLCEKIQKRYRKNPEIMGANPLNVLVAEILPAYAADARDLVARIMDVAHQKEEEIPIQDGFDLYKELVEIRRIHADALPGHEFGFHIEELLQDFVWRWIEMTDKSLIGWVEGAVKQDNFQVRTDVPGQIATDEERHSVSVVDVFRSFNQSMEQIVNLNWDDDVQYAKFMTAVSKSIGAGLARYCELIEAKFGKEMERLTPEQEAAASQTRQEKWISMAKDAWTNKEKIEPYQFLPESLVKLNNVEYATLQLDKLEKEINVDACAEVIQRNAPPTQRRQPKVDNYVFTIKIIEAEDLKACDMNGLSDPYVVLGDEYQKRLAKTRVIYGSLNPRWDETIDITTQGPLNIIATIWDWDTLGDHDCVGRTSLKLDPSHFRDFMPREYWLDLDTQGRLLLRVSMEGERDDIQFYFGKAFRTLKRTERDMTRKITDKLSAYIHHCLSRRALRALLSRGITVSSVSAYFQRGRAPTLPQGPTQADVANALKPLFAYFNDNFAIMKETLTDSAMVMVMTRLWKEVLATLESLLVPPLSDKLSQQKPLTQQELDIVFKWLQLLFDFFHAVDEETGLASGVPLDILKSPKYHDLQNLNFFYNESTENLIRTSESMASASLHRQQAESAKQQQQAALNRFSAPASMLSPGPGTHTFGGAAGLVGMPTRKHKTIMLSRNLGTMKKAKEEKRKEAQAEPSDDIILRILRMRPEAERYLRDRSRQKERLAAAAAAEMIVKQSLAGRR</sequence>
<feature type="region of interest" description="Disordered" evidence="1">
    <location>
        <begin position="359"/>
        <end position="391"/>
    </location>
</feature>
<reference evidence="5" key="1">
    <citation type="journal article" date="2020" name="Stud. Mycol.">
        <title>101 Dothideomycetes genomes: a test case for predicting lifestyles and emergence of pathogens.</title>
        <authorList>
            <person name="Haridas S."/>
            <person name="Albert R."/>
            <person name="Binder M."/>
            <person name="Bloem J."/>
            <person name="Labutti K."/>
            <person name="Salamov A."/>
            <person name="Andreopoulos B."/>
            <person name="Baker S."/>
            <person name="Barry K."/>
            <person name="Bills G."/>
            <person name="Bluhm B."/>
            <person name="Cannon C."/>
            <person name="Castanera R."/>
            <person name="Culley D."/>
            <person name="Daum C."/>
            <person name="Ezra D."/>
            <person name="Gonzalez J."/>
            <person name="Henrissat B."/>
            <person name="Kuo A."/>
            <person name="Liang C."/>
            <person name="Lipzen A."/>
            <person name="Lutzoni F."/>
            <person name="Magnuson J."/>
            <person name="Mondo S."/>
            <person name="Nolan M."/>
            <person name="Ohm R."/>
            <person name="Pangilinan J."/>
            <person name="Park H.-J."/>
            <person name="Ramirez L."/>
            <person name="Alfaro M."/>
            <person name="Sun H."/>
            <person name="Tritt A."/>
            <person name="Yoshinaga Y."/>
            <person name="Zwiers L.-H."/>
            <person name="Turgeon B."/>
            <person name="Goodwin S."/>
            <person name="Spatafora J."/>
            <person name="Crous P."/>
            <person name="Grigoriev I."/>
        </authorList>
    </citation>
    <scope>NUCLEOTIDE SEQUENCE</scope>
    <source>
        <strain evidence="5">CBS 121410</strain>
    </source>
</reference>
<evidence type="ECO:0000256" key="1">
    <source>
        <dbReference type="SAM" id="MobiDB-lite"/>
    </source>
</evidence>
<dbReference type="SUPFAM" id="SSF49562">
    <property type="entry name" value="C2 domain (Calcium/lipid-binding domain, CaLB)"/>
    <property type="match status" value="1"/>
</dbReference>
<dbReference type="PANTHER" id="PTHR47263">
    <property type="entry name" value="ADENYLATE CYCLASE ACTIVATION PROTEIN GIT1"/>
    <property type="match status" value="1"/>
</dbReference>
<evidence type="ECO:0000313" key="6">
    <source>
        <dbReference type="Proteomes" id="UP000799776"/>
    </source>
</evidence>
<dbReference type="InterPro" id="IPR052811">
    <property type="entry name" value="Glucose_resp_signaling"/>
</dbReference>
<evidence type="ECO:0000259" key="3">
    <source>
        <dbReference type="PROSITE" id="PS51258"/>
    </source>
</evidence>
<dbReference type="InterPro" id="IPR014772">
    <property type="entry name" value="Munc13_dom-2"/>
</dbReference>
<dbReference type="Pfam" id="PF00168">
    <property type="entry name" value="C2"/>
    <property type="match status" value="1"/>
</dbReference>
<dbReference type="PANTHER" id="PTHR47263:SF1">
    <property type="entry name" value="C2 DOMAIN PROTEIN (AFU_ORTHOLOGUE AFUA_7G02350)"/>
    <property type="match status" value="1"/>
</dbReference>
<feature type="domain" description="C2" evidence="2">
    <location>
        <begin position="921"/>
        <end position="1039"/>
    </location>
</feature>
<dbReference type="EMBL" id="ML978712">
    <property type="protein sequence ID" value="KAF2091296.1"/>
    <property type="molecule type" value="Genomic_DNA"/>
</dbReference>
<dbReference type="Gene3D" id="1.20.58.1100">
    <property type="match status" value="1"/>
</dbReference>
<dbReference type="OrthoDB" id="2015333at2759"/>
<dbReference type="CDD" id="cd04043">
    <property type="entry name" value="C2_Munc13_fungal"/>
    <property type="match status" value="1"/>
</dbReference>
<accession>A0A9P4HXZ3</accession>
<gene>
    <name evidence="5" type="ORF">K490DRAFT_33194</name>
</gene>
<dbReference type="Proteomes" id="UP000799776">
    <property type="component" value="Unassembled WGS sequence"/>
</dbReference>
<evidence type="ECO:0000313" key="5">
    <source>
        <dbReference type="EMBL" id="KAF2091296.1"/>
    </source>
</evidence>
<dbReference type="InterPro" id="IPR000008">
    <property type="entry name" value="C2_dom"/>
</dbReference>